<keyword evidence="1" id="KW-0732">Signal</keyword>
<reference evidence="3" key="1">
    <citation type="journal article" date="2019" name="Int. J. Syst. Evol. Microbiol.">
        <title>The Global Catalogue of Microorganisms (GCM) 10K type strain sequencing project: providing services to taxonomists for standard genome sequencing and annotation.</title>
        <authorList>
            <consortium name="The Broad Institute Genomics Platform"/>
            <consortium name="The Broad Institute Genome Sequencing Center for Infectious Disease"/>
            <person name="Wu L."/>
            <person name="Ma J."/>
        </authorList>
    </citation>
    <scope>NUCLEOTIDE SEQUENCE [LARGE SCALE GENOMIC DNA]</scope>
    <source>
        <strain evidence="3">JCM 17326</strain>
    </source>
</reference>
<dbReference type="EMBL" id="BAABDQ010000003">
    <property type="protein sequence ID" value="GAA3539447.1"/>
    <property type="molecule type" value="Genomic_DNA"/>
</dbReference>
<organism evidence="2 3">
    <name type="scientific">Nonomuraea rosea</name>
    <dbReference type="NCBI Taxonomy" id="638574"/>
    <lineage>
        <taxon>Bacteria</taxon>
        <taxon>Bacillati</taxon>
        <taxon>Actinomycetota</taxon>
        <taxon>Actinomycetes</taxon>
        <taxon>Streptosporangiales</taxon>
        <taxon>Streptosporangiaceae</taxon>
        <taxon>Nonomuraea</taxon>
    </lineage>
</organism>
<protein>
    <recommendedName>
        <fullName evidence="4">Secreted protein</fullName>
    </recommendedName>
</protein>
<evidence type="ECO:0000313" key="3">
    <source>
        <dbReference type="Proteomes" id="UP001500630"/>
    </source>
</evidence>
<feature type="signal peptide" evidence="1">
    <location>
        <begin position="1"/>
        <end position="28"/>
    </location>
</feature>
<name>A0ABP6VQR4_9ACTN</name>
<proteinExistence type="predicted"/>
<comment type="caution">
    <text evidence="2">The sequence shown here is derived from an EMBL/GenBank/DDBJ whole genome shotgun (WGS) entry which is preliminary data.</text>
</comment>
<evidence type="ECO:0008006" key="4">
    <source>
        <dbReference type="Google" id="ProtNLM"/>
    </source>
</evidence>
<gene>
    <name evidence="2" type="ORF">GCM10022419_019360</name>
</gene>
<dbReference type="Proteomes" id="UP001500630">
    <property type="component" value="Unassembled WGS sequence"/>
</dbReference>
<sequence>MITARRLTTLGVTIVALLGFGAVPPASAFAPVNSPVRAAGPMTFAQQRPAFSAVARCSNEFSGRVTADRGTGRGGEARIDRISFANCDSGLAVTPRALPWALALDSSRTITLRNVDIDVRTSRGTCRFTGDLLNGFFDNTLGLYNISGVLHRRSAGCGVGDTLGLDTGFQELILVNGTGLTL</sequence>
<keyword evidence="3" id="KW-1185">Reference proteome</keyword>
<feature type="chain" id="PRO_5045518042" description="Secreted protein" evidence="1">
    <location>
        <begin position="29"/>
        <end position="182"/>
    </location>
</feature>
<dbReference type="RefSeq" id="WP_345560340.1">
    <property type="nucleotide sequence ID" value="NZ_BAABDQ010000003.1"/>
</dbReference>
<evidence type="ECO:0000256" key="1">
    <source>
        <dbReference type="SAM" id="SignalP"/>
    </source>
</evidence>
<accession>A0ABP6VQR4</accession>
<evidence type="ECO:0000313" key="2">
    <source>
        <dbReference type="EMBL" id="GAA3539447.1"/>
    </source>
</evidence>